<dbReference type="AlphaFoldDB" id="A0A8S2Q983"/>
<evidence type="ECO:0000313" key="3">
    <source>
        <dbReference type="Proteomes" id="UP000681722"/>
    </source>
</evidence>
<reference evidence="2" key="1">
    <citation type="submission" date="2021-02" db="EMBL/GenBank/DDBJ databases">
        <authorList>
            <person name="Nowell W R."/>
        </authorList>
    </citation>
    <scope>NUCLEOTIDE SEQUENCE</scope>
</reference>
<accession>A0A8S2Q983</accession>
<comment type="caution">
    <text evidence="2">The sequence shown here is derived from an EMBL/GenBank/DDBJ whole genome shotgun (WGS) entry which is preliminary data.</text>
</comment>
<evidence type="ECO:0000256" key="1">
    <source>
        <dbReference type="SAM" id="MobiDB-lite"/>
    </source>
</evidence>
<dbReference type="EMBL" id="CAJOBC010031061">
    <property type="protein sequence ID" value="CAF4090562.1"/>
    <property type="molecule type" value="Genomic_DNA"/>
</dbReference>
<name>A0A8S2Q983_9BILA</name>
<sequence>MFPLLNTNNDTTSQSSGSSALTSNSLIIELPRHNDVRRKATENYLGTANKKRKAYDEHLYKLAEQYKKGDCLGV</sequence>
<gene>
    <name evidence="2" type="ORF">SRO942_LOCUS28283</name>
</gene>
<feature type="region of interest" description="Disordered" evidence="1">
    <location>
        <begin position="1"/>
        <end position="21"/>
    </location>
</feature>
<proteinExistence type="predicted"/>
<evidence type="ECO:0000313" key="2">
    <source>
        <dbReference type="EMBL" id="CAF4090562.1"/>
    </source>
</evidence>
<organism evidence="2 3">
    <name type="scientific">Didymodactylos carnosus</name>
    <dbReference type="NCBI Taxonomy" id="1234261"/>
    <lineage>
        <taxon>Eukaryota</taxon>
        <taxon>Metazoa</taxon>
        <taxon>Spiralia</taxon>
        <taxon>Gnathifera</taxon>
        <taxon>Rotifera</taxon>
        <taxon>Eurotatoria</taxon>
        <taxon>Bdelloidea</taxon>
        <taxon>Philodinida</taxon>
        <taxon>Philodinidae</taxon>
        <taxon>Didymodactylos</taxon>
    </lineage>
</organism>
<dbReference type="Proteomes" id="UP000681722">
    <property type="component" value="Unassembled WGS sequence"/>
</dbReference>
<protein>
    <submittedName>
        <fullName evidence="2">Uncharacterized protein</fullName>
    </submittedName>
</protein>
<feature type="non-terminal residue" evidence="2">
    <location>
        <position position="74"/>
    </location>
</feature>